<dbReference type="CDD" id="cd19086">
    <property type="entry name" value="AKR_AKR11C1"/>
    <property type="match status" value="1"/>
</dbReference>
<evidence type="ECO:0000313" key="2">
    <source>
        <dbReference type="EMBL" id="KAA2261461.1"/>
    </source>
</evidence>
<dbReference type="InterPro" id="IPR036812">
    <property type="entry name" value="NAD(P)_OxRdtase_dom_sf"/>
</dbReference>
<dbReference type="Gene3D" id="3.20.20.100">
    <property type="entry name" value="NADP-dependent oxidoreductase domain"/>
    <property type="match status" value="1"/>
</dbReference>
<dbReference type="OrthoDB" id="9768793at2"/>
<reference evidence="2 3" key="2">
    <citation type="submission" date="2019-09" db="EMBL/GenBank/DDBJ databases">
        <authorList>
            <person name="Jin C."/>
        </authorList>
    </citation>
    <scope>NUCLEOTIDE SEQUENCE [LARGE SCALE GENOMIC DNA]</scope>
    <source>
        <strain evidence="2 3">AN110305</strain>
    </source>
</reference>
<dbReference type="PANTHER" id="PTHR43312:SF1">
    <property type="entry name" value="NADP-DEPENDENT OXIDOREDUCTASE DOMAIN-CONTAINING PROTEIN"/>
    <property type="match status" value="1"/>
</dbReference>
<accession>A0A5B2XEX1</accession>
<reference evidence="2 3" key="1">
    <citation type="submission" date="2019-09" db="EMBL/GenBank/DDBJ databases">
        <title>Goodfellowia gen. nov., a new genus of the Pseudonocardineae related to Actinoalloteichus, containing Goodfellowia coeruleoviolacea gen. nov., comb. nov. gen. nov., comb. nov.</title>
        <authorList>
            <person name="Labeda D."/>
        </authorList>
    </citation>
    <scope>NUCLEOTIDE SEQUENCE [LARGE SCALE GENOMIC DNA]</scope>
    <source>
        <strain evidence="2 3">AN110305</strain>
    </source>
</reference>
<gene>
    <name evidence="2" type="ORF">F0L68_16900</name>
</gene>
<evidence type="ECO:0000313" key="3">
    <source>
        <dbReference type="Proteomes" id="UP000323454"/>
    </source>
</evidence>
<dbReference type="AlphaFoldDB" id="A0A5B2XEX1"/>
<dbReference type="SUPFAM" id="SSF51430">
    <property type="entry name" value="NAD(P)-linked oxidoreductase"/>
    <property type="match status" value="1"/>
</dbReference>
<protein>
    <submittedName>
        <fullName evidence="2">Aldo/keto reductase</fullName>
    </submittedName>
</protein>
<dbReference type="InterPro" id="IPR053135">
    <property type="entry name" value="AKR2_Oxidoreductase"/>
</dbReference>
<feature type="domain" description="NADP-dependent oxidoreductase" evidence="1">
    <location>
        <begin position="16"/>
        <end position="316"/>
    </location>
</feature>
<comment type="caution">
    <text evidence="2">The sequence shown here is derived from an EMBL/GenBank/DDBJ whole genome shotgun (WGS) entry which is preliminary data.</text>
</comment>
<keyword evidence="3" id="KW-1185">Reference proteome</keyword>
<name>A0A5B2XEX1_9PSEU</name>
<dbReference type="InterPro" id="IPR023210">
    <property type="entry name" value="NADP_OxRdtase_dom"/>
</dbReference>
<dbReference type="PANTHER" id="PTHR43312">
    <property type="entry name" value="D-THREO-ALDOSE 1-DEHYDROGENASE"/>
    <property type="match status" value="1"/>
</dbReference>
<evidence type="ECO:0000259" key="1">
    <source>
        <dbReference type="Pfam" id="PF00248"/>
    </source>
</evidence>
<sequence>MQYRRFGRLGWEISEVGYGMWGVAGGEGGWTGADDVVGHSALQGAVDLGCTFFDTAWIYGRGHSERMLGELLRANAGTRLWAATKIPPKDRTWPSTRESALADVFPADHIVEYTHKSLAGLGVERIDLLQFHVWEDAWAEDESWQRAVTELKDQGLVEGIGISVNRWEPTNVLKTLETGLIDAVQVIYNVFDQAPEDDLLPICQEKDIAVIARVPFDEGTLTGTLTKDSTWPEGDWRNSYFVPENLIPAVERADRVKEIVPPGMTMPELALRFILQHPAVSTVIPGMRHIDRVRQNLGVSDGTPLSPELLARLREHRWDREPTEWSQ</sequence>
<dbReference type="Pfam" id="PF00248">
    <property type="entry name" value="Aldo_ket_red"/>
    <property type="match status" value="1"/>
</dbReference>
<dbReference type="EMBL" id="VUOB01000028">
    <property type="protein sequence ID" value="KAA2261461.1"/>
    <property type="molecule type" value="Genomic_DNA"/>
</dbReference>
<organism evidence="2 3">
    <name type="scientific">Solihabitans fulvus</name>
    <dbReference type="NCBI Taxonomy" id="1892852"/>
    <lineage>
        <taxon>Bacteria</taxon>
        <taxon>Bacillati</taxon>
        <taxon>Actinomycetota</taxon>
        <taxon>Actinomycetes</taxon>
        <taxon>Pseudonocardiales</taxon>
        <taxon>Pseudonocardiaceae</taxon>
        <taxon>Solihabitans</taxon>
    </lineage>
</organism>
<dbReference type="RefSeq" id="WP_149850538.1">
    <property type="nucleotide sequence ID" value="NZ_VUOB01000028.1"/>
</dbReference>
<proteinExistence type="predicted"/>
<dbReference type="Proteomes" id="UP000323454">
    <property type="component" value="Unassembled WGS sequence"/>
</dbReference>